<proteinExistence type="predicted"/>
<accession>A0AAD9MQV1</accession>
<dbReference type="AlphaFoldDB" id="A0AAD9MQV1"/>
<evidence type="ECO:0000313" key="1">
    <source>
        <dbReference type="EMBL" id="KAK2140411.1"/>
    </source>
</evidence>
<feature type="non-terminal residue" evidence="1">
    <location>
        <position position="469"/>
    </location>
</feature>
<dbReference type="Proteomes" id="UP001208570">
    <property type="component" value="Unassembled WGS sequence"/>
</dbReference>
<reference evidence="1" key="1">
    <citation type="journal article" date="2023" name="Mol. Biol. Evol.">
        <title>Third-Generation Sequencing Reveals the Adaptive Role of the Epigenome in Three Deep-Sea Polychaetes.</title>
        <authorList>
            <person name="Perez M."/>
            <person name="Aroh O."/>
            <person name="Sun Y."/>
            <person name="Lan Y."/>
            <person name="Juniper S.K."/>
            <person name="Young C.R."/>
            <person name="Angers B."/>
            <person name="Qian P.Y."/>
        </authorList>
    </citation>
    <scope>NUCLEOTIDE SEQUENCE</scope>
    <source>
        <strain evidence="1">P08H-3</strain>
    </source>
</reference>
<evidence type="ECO:0000313" key="2">
    <source>
        <dbReference type="Proteomes" id="UP001208570"/>
    </source>
</evidence>
<comment type="caution">
    <text evidence="1">The sequence shown here is derived from an EMBL/GenBank/DDBJ whole genome shotgun (WGS) entry which is preliminary data.</text>
</comment>
<protein>
    <submittedName>
        <fullName evidence="1">Uncharacterized protein</fullName>
    </submittedName>
</protein>
<gene>
    <name evidence="1" type="ORF">LSH36_1366g00047</name>
</gene>
<keyword evidence="2" id="KW-1185">Reference proteome</keyword>
<organism evidence="1 2">
    <name type="scientific">Paralvinella palmiformis</name>
    <dbReference type="NCBI Taxonomy" id="53620"/>
    <lineage>
        <taxon>Eukaryota</taxon>
        <taxon>Metazoa</taxon>
        <taxon>Spiralia</taxon>
        <taxon>Lophotrochozoa</taxon>
        <taxon>Annelida</taxon>
        <taxon>Polychaeta</taxon>
        <taxon>Sedentaria</taxon>
        <taxon>Canalipalpata</taxon>
        <taxon>Terebellida</taxon>
        <taxon>Terebelliformia</taxon>
        <taxon>Alvinellidae</taxon>
        <taxon>Paralvinella</taxon>
    </lineage>
</organism>
<dbReference type="EMBL" id="JAODUP010001366">
    <property type="protein sequence ID" value="KAK2140411.1"/>
    <property type="molecule type" value="Genomic_DNA"/>
</dbReference>
<name>A0AAD9MQV1_9ANNE</name>
<sequence>MADVAVGIIWMSVNDILVPVIRRKCSNIYGDLHLVPLLVVQFIIGSLADVPVSSVLCTPEEIPVLTKCCRERGFTMTFDENTELISFDSLLELTSDRIVFRALPDRKLVDSESISCDETMEISKNKSFGDGMLSFSGNDLTPNLAGDVPQEDKNMEEETISLETKYRRRIKFTGREENVQMFRGQNIHETDKPVGRRSENDNIMVDGDIDQIGHLSKQGTSTTNSRNYSIIKKAMFGEEVHCLLKDGNYYILLEELHGLFFSHLSFFKLKQISQRLVSSTALIPVDELKNLSPYLGIIRHGDIIRVEEVKLFLVNTKALLQKRENRKESTNTITDHKGFLGLKLRKLRHHHKEQEHILSSGNNVNNMLILNYSNLPVSYFTGNKLLKVIPRDIHQTSISGESVMMLTSPTKELSSTMPNVALTSRRTARNQNIKPISGKDVAAWELNISKPEINTTISCSGVTKLRDKE</sequence>